<geneLocation type="plasmid" evidence="1 2">
    <name>pBN1</name>
</geneLocation>
<keyword evidence="1" id="KW-0614">Plasmid</keyword>
<organism evidence="1 2">
    <name type="scientific">Paraburkholderia aromaticivorans</name>
    <dbReference type="NCBI Taxonomy" id="2026199"/>
    <lineage>
        <taxon>Bacteria</taxon>
        <taxon>Pseudomonadati</taxon>
        <taxon>Pseudomonadota</taxon>
        <taxon>Betaproteobacteria</taxon>
        <taxon>Burkholderiales</taxon>
        <taxon>Burkholderiaceae</taxon>
        <taxon>Paraburkholderia</taxon>
    </lineage>
</organism>
<gene>
    <name evidence="1" type="ORF">CJU94_35935</name>
</gene>
<dbReference type="Proteomes" id="UP000215158">
    <property type="component" value="Plasmid pBN1"/>
</dbReference>
<evidence type="ECO:0000313" key="2">
    <source>
        <dbReference type="Proteomes" id="UP000215158"/>
    </source>
</evidence>
<evidence type="ECO:0000313" key="1">
    <source>
        <dbReference type="EMBL" id="ASW03541.1"/>
    </source>
</evidence>
<dbReference type="EMBL" id="CP022991">
    <property type="protein sequence ID" value="ASW03541.1"/>
    <property type="molecule type" value="Genomic_DNA"/>
</dbReference>
<dbReference type="KEGG" id="parb:CJU94_35935"/>
<dbReference type="RefSeq" id="WP_095423366.1">
    <property type="nucleotide sequence ID" value="NZ_CP022991.1"/>
</dbReference>
<dbReference type="AlphaFoldDB" id="A0A248VWY6"/>
<protein>
    <submittedName>
        <fullName evidence="1">Anti-sigma factor</fullName>
    </submittedName>
</protein>
<name>A0A248VWY6_9BURK</name>
<keyword evidence="2" id="KW-1185">Reference proteome</keyword>
<sequence length="323" mass="34111">MKIDDASLLAYVDGQLSAEESARVEKAIQESEEVASRVSLLRASDLPYQEAFARQSLPPVPESLSLNIDAMIRQHLAGGAGAAAAAKASTSTSFEADVGDAEEDAESLSANVHRLKPRARSLLQLSWPKLAVAFVAGAFCWGLALRLVPQLAGGGNSGVTTTADASGMTPWIKAAASYQQLYTRDTVALLQPDMSATASTVADINQADNLPVHIPDLRSQGLMFKRVQRLRFHDKPLVQIVYLPQKGKPVALCVLREAKADAAPSSGSVDGMDVVSWRRGELGYALIGEPGAVDLDALGKQLYGGQVAATISAIGMGDDGRRS</sequence>
<reference evidence="1 2" key="1">
    <citation type="submission" date="2017-08" db="EMBL/GenBank/DDBJ databases">
        <title>Identification and genetic characteristics of simultaneous BTEX- and naphthalene-degrading Paraburkholderia sp. BN5 isolated from petroleum-contaminated soil.</title>
        <authorList>
            <person name="Lee Y."/>
            <person name="Jeon C.O."/>
        </authorList>
    </citation>
    <scope>NUCLEOTIDE SEQUENCE [LARGE SCALE GENOMIC DNA]</scope>
    <source>
        <strain evidence="1 2">BN5</strain>
        <plasmid evidence="1 2">pBN1</plasmid>
    </source>
</reference>
<dbReference type="OrthoDB" id="6843348at2"/>
<accession>A0A248VWY6</accession>
<proteinExistence type="predicted"/>